<gene>
    <name evidence="1" type="ORF">NPIL_592201</name>
</gene>
<proteinExistence type="predicted"/>
<accession>A0A8X6N098</accession>
<dbReference type="AlphaFoldDB" id="A0A8X6N098"/>
<evidence type="ECO:0000313" key="2">
    <source>
        <dbReference type="Proteomes" id="UP000887013"/>
    </source>
</evidence>
<name>A0A8X6N098_NEPPI</name>
<comment type="caution">
    <text evidence="1">The sequence shown here is derived from an EMBL/GenBank/DDBJ whole genome shotgun (WGS) entry which is preliminary data.</text>
</comment>
<dbReference type="EMBL" id="BMAW01052818">
    <property type="protein sequence ID" value="GFS87605.1"/>
    <property type="molecule type" value="Genomic_DNA"/>
</dbReference>
<evidence type="ECO:0000313" key="1">
    <source>
        <dbReference type="EMBL" id="GFS87605.1"/>
    </source>
</evidence>
<keyword evidence="2" id="KW-1185">Reference proteome</keyword>
<protein>
    <submittedName>
        <fullName evidence="1">Uncharacterized protein</fullName>
    </submittedName>
</protein>
<reference evidence="1" key="1">
    <citation type="submission" date="2020-08" db="EMBL/GenBank/DDBJ databases">
        <title>Multicomponent nature underlies the extraordinary mechanical properties of spider dragline silk.</title>
        <authorList>
            <person name="Kono N."/>
            <person name="Nakamura H."/>
            <person name="Mori M."/>
            <person name="Yoshida Y."/>
            <person name="Ohtoshi R."/>
            <person name="Malay A.D."/>
            <person name="Moran D.A.P."/>
            <person name="Tomita M."/>
            <person name="Numata K."/>
            <person name="Arakawa K."/>
        </authorList>
    </citation>
    <scope>NUCLEOTIDE SEQUENCE</scope>
</reference>
<organism evidence="1 2">
    <name type="scientific">Nephila pilipes</name>
    <name type="common">Giant wood spider</name>
    <name type="synonym">Nephila maculata</name>
    <dbReference type="NCBI Taxonomy" id="299642"/>
    <lineage>
        <taxon>Eukaryota</taxon>
        <taxon>Metazoa</taxon>
        <taxon>Ecdysozoa</taxon>
        <taxon>Arthropoda</taxon>
        <taxon>Chelicerata</taxon>
        <taxon>Arachnida</taxon>
        <taxon>Araneae</taxon>
        <taxon>Araneomorphae</taxon>
        <taxon>Entelegynae</taxon>
        <taxon>Araneoidea</taxon>
        <taxon>Nephilidae</taxon>
        <taxon>Nephila</taxon>
    </lineage>
</organism>
<dbReference type="Proteomes" id="UP000887013">
    <property type="component" value="Unassembled WGS sequence"/>
</dbReference>
<sequence>MCFSIFMCPDECLADCGWSLRYPLSRPLEPLRSDLLLPFEAVWFSFSVFPLLPAEDPGFWICRVFYRPVSPWNFPCVDADFYYLLLFVWTF</sequence>